<feature type="region of interest" description="Disordered" evidence="15">
    <location>
        <begin position="1063"/>
        <end position="1099"/>
    </location>
</feature>
<evidence type="ECO:0000313" key="19">
    <source>
        <dbReference type="Proteomes" id="UP000184300"/>
    </source>
</evidence>
<dbReference type="FunFam" id="1.10.3380.10:FF:000012">
    <property type="entry name" value="DEAD/DEAH box DNA helicase"/>
    <property type="match status" value="1"/>
</dbReference>
<dbReference type="Gene3D" id="1.10.10.10">
    <property type="entry name" value="Winged helix-like DNA-binding domain superfamily/Winged helix DNA-binding domain"/>
    <property type="match status" value="1"/>
</dbReference>
<evidence type="ECO:0000256" key="15">
    <source>
        <dbReference type="SAM" id="MobiDB-lite"/>
    </source>
</evidence>
<proteinExistence type="inferred from homology"/>
<dbReference type="Pfam" id="PF00271">
    <property type="entry name" value="Helicase_C"/>
    <property type="match status" value="1"/>
</dbReference>
<keyword evidence="7" id="KW-0347">Helicase</keyword>
<protein>
    <recommendedName>
        <fullName evidence="13">DNA 3'-5' helicase</fullName>
        <ecNumber evidence="13">5.6.2.4</ecNumber>
    </recommendedName>
</protein>
<dbReference type="InterPro" id="IPR052247">
    <property type="entry name" value="Meiotic_Crossover_Helicase"/>
</dbReference>
<keyword evidence="3" id="KW-0479">Metal-binding</keyword>
<dbReference type="GO" id="GO:0008270">
    <property type="term" value="F:zinc ion binding"/>
    <property type="evidence" value="ECO:0007669"/>
    <property type="project" value="UniProtKB-KW"/>
</dbReference>
<dbReference type="InterPro" id="IPR001650">
    <property type="entry name" value="Helicase_C-like"/>
</dbReference>
<dbReference type="SMART" id="SM00487">
    <property type="entry name" value="DEXDc"/>
    <property type="match status" value="1"/>
</dbReference>
<dbReference type="SUPFAM" id="SSF46785">
    <property type="entry name" value="Winged helix' DNA-binding domain"/>
    <property type="match status" value="1"/>
</dbReference>
<evidence type="ECO:0000256" key="3">
    <source>
        <dbReference type="ARBA" id="ARBA00022723"/>
    </source>
</evidence>
<comment type="cofactor">
    <cofactor evidence="1">
        <name>Zn(2+)</name>
        <dbReference type="ChEBI" id="CHEBI:29105"/>
    </cofactor>
</comment>
<comment type="similarity">
    <text evidence="2">Belongs to the helicase family. SKI2 subfamily.</text>
</comment>
<dbReference type="Pfam" id="PF02889">
    <property type="entry name" value="Sec63"/>
    <property type="match status" value="1"/>
</dbReference>
<dbReference type="Gene3D" id="1.10.3380.10">
    <property type="entry name" value="Sec63 N-terminal domain-like domain"/>
    <property type="match status" value="1"/>
</dbReference>
<feature type="compositionally biased region" description="Basic and acidic residues" evidence="15">
    <location>
        <begin position="1169"/>
        <end position="1182"/>
    </location>
</feature>
<dbReference type="Pfam" id="PF00270">
    <property type="entry name" value="DEAD"/>
    <property type="match status" value="1"/>
</dbReference>
<feature type="compositionally biased region" description="Basic and acidic residues" evidence="15">
    <location>
        <begin position="1079"/>
        <end position="1089"/>
    </location>
</feature>
<dbReference type="OrthoDB" id="5575at2759"/>
<evidence type="ECO:0000256" key="5">
    <source>
        <dbReference type="ARBA" id="ARBA00022771"/>
    </source>
</evidence>
<dbReference type="STRING" id="1160497.A0A1L9VFV9"/>
<feature type="region of interest" description="Disordered" evidence="15">
    <location>
        <begin position="1"/>
        <end position="40"/>
    </location>
</feature>
<dbReference type="PROSITE" id="PS51192">
    <property type="entry name" value="HELICASE_ATP_BIND_1"/>
    <property type="match status" value="1"/>
</dbReference>
<feature type="compositionally biased region" description="Basic and acidic residues" evidence="15">
    <location>
        <begin position="1244"/>
        <end position="1255"/>
    </location>
</feature>
<dbReference type="InterPro" id="IPR011545">
    <property type="entry name" value="DEAD/DEAH_box_helicase_dom"/>
</dbReference>
<dbReference type="GO" id="GO:0007131">
    <property type="term" value="P:reciprocal meiotic recombination"/>
    <property type="evidence" value="ECO:0007669"/>
    <property type="project" value="UniProtKB-ARBA"/>
</dbReference>
<evidence type="ECO:0000256" key="14">
    <source>
        <dbReference type="ARBA" id="ARBA00048988"/>
    </source>
</evidence>
<dbReference type="SUPFAM" id="SSF52540">
    <property type="entry name" value="P-loop containing nucleoside triphosphate hydrolases"/>
    <property type="match status" value="1"/>
</dbReference>
<dbReference type="FunFam" id="3.40.50.300:FF:000950">
    <property type="entry name" value="probable ATP-dependent DNA helicase HFM1"/>
    <property type="match status" value="1"/>
</dbReference>
<dbReference type="GO" id="GO:0016787">
    <property type="term" value="F:hydrolase activity"/>
    <property type="evidence" value="ECO:0007669"/>
    <property type="project" value="UniProtKB-KW"/>
</dbReference>
<evidence type="ECO:0000256" key="1">
    <source>
        <dbReference type="ARBA" id="ARBA00001947"/>
    </source>
</evidence>
<dbReference type="GeneID" id="34466054"/>
<dbReference type="RefSeq" id="XP_022399472.1">
    <property type="nucleotide sequence ID" value="XM_022549794.1"/>
</dbReference>
<keyword evidence="19" id="KW-1185">Reference proteome</keyword>
<dbReference type="Proteomes" id="UP000184300">
    <property type="component" value="Unassembled WGS sequence"/>
</dbReference>
<evidence type="ECO:0000256" key="6">
    <source>
        <dbReference type="ARBA" id="ARBA00022801"/>
    </source>
</evidence>
<dbReference type="FunFam" id="3.40.50.300:FF:001076">
    <property type="entry name" value="ATP-dependent DNA helicase MER3"/>
    <property type="match status" value="1"/>
</dbReference>
<dbReference type="InterPro" id="IPR057842">
    <property type="entry name" value="WH_MER3"/>
</dbReference>
<dbReference type="PANTHER" id="PTHR47835">
    <property type="entry name" value="HFM1, ATP DEPENDENT DNA HELICASE HOMOLOG"/>
    <property type="match status" value="1"/>
</dbReference>
<dbReference type="GO" id="GO:0005524">
    <property type="term" value="F:ATP binding"/>
    <property type="evidence" value="ECO:0007669"/>
    <property type="project" value="UniProtKB-KW"/>
</dbReference>
<dbReference type="VEuPathDB" id="FungiDB:ASPGLDRAFT_75378"/>
<keyword evidence="10" id="KW-0413">Isomerase</keyword>
<keyword evidence="11" id="KW-0469">Meiosis</keyword>
<feature type="region of interest" description="Disordered" evidence="15">
    <location>
        <begin position="1359"/>
        <end position="1388"/>
    </location>
</feature>
<dbReference type="SMART" id="SM00973">
    <property type="entry name" value="Sec63"/>
    <property type="match status" value="1"/>
</dbReference>
<dbReference type="InterPro" id="IPR004179">
    <property type="entry name" value="Sec63-dom"/>
</dbReference>
<evidence type="ECO:0000256" key="12">
    <source>
        <dbReference type="ARBA" id="ARBA00034617"/>
    </source>
</evidence>
<feature type="domain" description="Helicase C-terminal" evidence="17">
    <location>
        <begin position="418"/>
        <end position="606"/>
    </location>
</feature>
<feature type="compositionally biased region" description="Basic and acidic residues" evidence="15">
    <location>
        <begin position="1006"/>
        <end position="1025"/>
    </location>
</feature>
<dbReference type="SMART" id="SM00490">
    <property type="entry name" value="HELICc"/>
    <property type="match status" value="1"/>
</dbReference>
<dbReference type="EC" id="5.6.2.4" evidence="13"/>
<keyword evidence="6" id="KW-0378">Hydrolase</keyword>
<evidence type="ECO:0000256" key="13">
    <source>
        <dbReference type="ARBA" id="ARBA00034808"/>
    </source>
</evidence>
<dbReference type="InterPro" id="IPR027417">
    <property type="entry name" value="P-loop_NTPase"/>
</dbReference>
<gene>
    <name evidence="18" type="ORF">ASPGLDRAFT_75378</name>
</gene>
<dbReference type="SUPFAM" id="SSF158702">
    <property type="entry name" value="Sec63 N-terminal domain-like"/>
    <property type="match status" value="1"/>
</dbReference>
<feature type="region of interest" description="Disordered" evidence="15">
    <location>
        <begin position="1122"/>
        <end position="1255"/>
    </location>
</feature>
<feature type="compositionally biased region" description="Polar residues" evidence="15">
    <location>
        <begin position="1183"/>
        <end position="1194"/>
    </location>
</feature>
<evidence type="ECO:0000256" key="8">
    <source>
        <dbReference type="ARBA" id="ARBA00022833"/>
    </source>
</evidence>
<evidence type="ECO:0000256" key="7">
    <source>
        <dbReference type="ARBA" id="ARBA00022806"/>
    </source>
</evidence>
<dbReference type="InterPro" id="IPR036390">
    <property type="entry name" value="WH_DNA-bd_sf"/>
</dbReference>
<dbReference type="InterPro" id="IPR014001">
    <property type="entry name" value="Helicase_ATP-bd"/>
</dbReference>
<evidence type="ECO:0000259" key="17">
    <source>
        <dbReference type="PROSITE" id="PS51194"/>
    </source>
</evidence>
<evidence type="ECO:0000256" key="10">
    <source>
        <dbReference type="ARBA" id="ARBA00023235"/>
    </source>
</evidence>
<dbReference type="CDD" id="cd18795">
    <property type="entry name" value="SF2_C_Ski2"/>
    <property type="match status" value="1"/>
</dbReference>
<comment type="catalytic activity">
    <reaction evidence="14">
        <text>ATP + H2O = ADP + phosphate + H(+)</text>
        <dbReference type="Rhea" id="RHEA:13065"/>
        <dbReference type="ChEBI" id="CHEBI:15377"/>
        <dbReference type="ChEBI" id="CHEBI:15378"/>
        <dbReference type="ChEBI" id="CHEBI:30616"/>
        <dbReference type="ChEBI" id="CHEBI:43474"/>
        <dbReference type="ChEBI" id="CHEBI:456216"/>
        <dbReference type="EC" id="5.6.2.4"/>
    </reaction>
</comment>
<name>A0A1L9VFV9_ASPGL</name>
<dbReference type="PANTHER" id="PTHR47835:SF3">
    <property type="entry name" value="HELICASE FOR MEIOSIS 1"/>
    <property type="match status" value="1"/>
</dbReference>
<evidence type="ECO:0000313" key="18">
    <source>
        <dbReference type="EMBL" id="OJJ82774.1"/>
    </source>
</evidence>
<dbReference type="EMBL" id="KV878901">
    <property type="protein sequence ID" value="OJJ82774.1"/>
    <property type="molecule type" value="Genomic_DNA"/>
</dbReference>
<dbReference type="GO" id="GO:0043138">
    <property type="term" value="F:3'-5' DNA helicase activity"/>
    <property type="evidence" value="ECO:0007669"/>
    <property type="project" value="UniProtKB-EC"/>
</dbReference>
<dbReference type="Pfam" id="PF23445">
    <property type="entry name" value="WHD_SNRNP200"/>
    <property type="match status" value="1"/>
</dbReference>
<organism evidence="18 19">
    <name type="scientific">Aspergillus glaucus CBS 516.65</name>
    <dbReference type="NCBI Taxonomy" id="1160497"/>
    <lineage>
        <taxon>Eukaryota</taxon>
        <taxon>Fungi</taxon>
        <taxon>Dikarya</taxon>
        <taxon>Ascomycota</taxon>
        <taxon>Pezizomycotina</taxon>
        <taxon>Eurotiomycetes</taxon>
        <taxon>Eurotiomycetidae</taxon>
        <taxon>Eurotiales</taxon>
        <taxon>Aspergillaceae</taxon>
        <taxon>Aspergillus</taxon>
        <taxon>Aspergillus subgen. Aspergillus</taxon>
    </lineage>
</organism>
<accession>A0A1L9VFV9</accession>
<evidence type="ECO:0000256" key="11">
    <source>
        <dbReference type="ARBA" id="ARBA00023254"/>
    </source>
</evidence>
<dbReference type="InterPro" id="IPR036388">
    <property type="entry name" value="WH-like_DNA-bd_sf"/>
</dbReference>
<dbReference type="FunFam" id="1.10.10.10:FF:000012">
    <property type="entry name" value="U5 small nuclear ribonucleoprotein helicase"/>
    <property type="match status" value="1"/>
</dbReference>
<reference evidence="19" key="1">
    <citation type="journal article" date="2017" name="Genome Biol.">
        <title>Comparative genomics reveals high biological diversity and specific adaptations in the industrially and medically important fungal genus Aspergillus.</title>
        <authorList>
            <person name="de Vries R.P."/>
            <person name="Riley R."/>
            <person name="Wiebenga A."/>
            <person name="Aguilar-Osorio G."/>
            <person name="Amillis S."/>
            <person name="Uchima C.A."/>
            <person name="Anderluh G."/>
            <person name="Asadollahi M."/>
            <person name="Askin M."/>
            <person name="Barry K."/>
            <person name="Battaglia E."/>
            <person name="Bayram O."/>
            <person name="Benocci T."/>
            <person name="Braus-Stromeyer S.A."/>
            <person name="Caldana C."/>
            <person name="Canovas D."/>
            <person name="Cerqueira G.C."/>
            <person name="Chen F."/>
            <person name="Chen W."/>
            <person name="Choi C."/>
            <person name="Clum A."/>
            <person name="Dos Santos R.A."/>
            <person name="Damasio A.R."/>
            <person name="Diallinas G."/>
            <person name="Emri T."/>
            <person name="Fekete E."/>
            <person name="Flipphi M."/>
            <person name="Freyberg S."/>
            <person name="Gallo A."/>
            <person name="Gournas C."/>
            <person name="Habgood R."/>
            <person name="Hainaut M."/>
            <person name="Harispe M.L."/>
            <person name="Henrissat B."/>
            <person name="Hilden K.S."/>
            <person name="Hope R."/>
            <person name="Hossain A."/>
            <person name="Karabika E."/>
            <person name="Karaffa L."/>
            <person name="Karanyi Z."/>
            <person name="Krasevec N."/>
            <person name="Kuo A."/>
            <person name="Kusch H."/>
            <person name="LaButti K."/>
            <person name="Lagendijk E.L."/>
            <person name="Lapidus A."/>
            <person name="Levasseur A."/>
            <person name="Lindquist E."/>
            <person name="Lipzen A."/>
            <person name="Logrieco A.F."/>
            <person name="MacCabe A."/>
            <person name="Maekelae M.R."/>
            <person name="Malavazi I."/>
            <person name="Melin P."/>
            <person name="Meyer V."/>
            <person name="Mielnichuk N."/>
            <person name="Miskei M."/>
            <person name="Molnar A.P."/>
            <person name="Mule G."/>
            <person name="Ngan C.Y."/>
            <person name="Orejas M."/>
            <person name="Orosz E."/>
            <person name="Ouedraogo J.P."/>
            <person name="Overkamp K.M."/>
            <person name="Park H.-S."/>
            <person name="Perrone G."/>
            <person name="Piumi F."/>
            <person name="Punt P.J."/>
            <person name="Ram A.F."/>
            <person name="Ramon A."/>
            <person name="Rauscher S."/>
            <person name="Record E."/>
            <person name="Riano-Pachon D.M."/>
            <person name="Robert V."/>
            <person name="Roehrig J."/>
            <person name="Ruller R."/>
            <person name="Salamov A."/>
            <person name="Salih N.S."/>
            <person name="Samson R.A."/>
            <person name="Sandor E."/>
            <person name="Sanguinetti M."/>
            <person name="Schuetze T."/>
            <person name="Sepcic K."/>
            <person name="Shelest E."/>
            <person name="Sherlock G."/>
            <person name="Sophianopoulou V."/>
            <person name="Squina F.M."/>
            <person name="Sun H."/>
            <person name="Susca A."/>
            <person name="Todd R.B."/>
            <person name="Tsang A."/>
            <person name="Unkles S.E."/>
            <person name="van de Wiele N."/>
            <person name="van Rossen-Uffink D."/>
            <person name="Oliveira J.V."/>
            <person name="Vesth T.C."/>
            <person name="Visser J."/>
            <person name="Yu J.-H."/>
            <person name="Zhou M."/>
            <person name="Andersen M.R."/>
            <person name="Archer D.B."/>
            <person name="Baker S.E."/>
            <person name="Benoit I."/>
            <person name="Brakhage A.A."/>
            <person name="Braus G.H."/>
            <person name="Fischer R."/>
            <person name="Frisvad J.C."/>
            <person name="Goldman G.H."/>
            <person name="Houbraken J."/>
            <person name="Oakley B."/>
            <person name="Pocsi I."/>
            <person name="Scazzocchio C."/>
            <person name="Seiboth B."/>
            <person name="vanKuyk P.A."/>
            <person name="Wortman J."/>
            <person name="Dyer P.S."/>
            <person name="Grigoriev I.V."/>
        </authorList>
    </citation>
    <scope>NUCLEOTIDE SEQUENCE [LARGE SCALE GENOMIC DNA]</scope>
    <source>
        <strain evidence="19">CBS 516.65</strain>
    </source>
</reference>
<feature type="region of interest" description="Disordered" evidence="15">
    <location>
        <begin position="1002"/>
        <end position="1036"/>
    </location>
</feature>
<evidence type="ECO:0000259" key="16">
    <source>
        <dbReference type="PROSITE" id="PS51192"/>
    </source>
</evidence>
<keyword evidence="5" id="KW-0863">Zinc-finger</keyword>
<dbReference type="GO" id="GO:0003676">
    <property type="term" value="F:nucleic acid binding"/>
    <property type="evidence" value="ECO:0007669"/>
    <property type="project" value="InterPro"/>
</dbReference>
<keyword evidence="4" id="KW-0547">Nucleotide-binding</keyword>
<dbReference type="Gene3D" id="3.40.50.300">
    <property type="entry name" value="P-loop containing nucleotide triphosphate hydrolases"/>
    <property type="match status" value="2"/>
</dbReference>
<evidence type="ECO:0000256" key="9">
    <source>
        <dbReference type="ARBA" id="ARBA00022840"/>
    </source>
</evidence>
<evidence type="ECO:0000256" key="2">
    <source>
        <dbReference type="ARBA" id="ARBA00010140"/>
    </source>
</evidence>
<comment type="catalytic activity">
    <reaction evidence="12">
        <text>Couples ATP hydrolysis with the unwinding of duplex DNA by translocating in the 3'-5' direction.</text>
        <dbReference type="EC" id="5.6.2.4"/>
    </reaction>
</comment>
<dbReference type="PROSITE" id="PS51194">
    <property type="entry name" value="HELICASE_CTER"/>
    <property type="match status" value="1"/>
</dbReference>
<evidence type="ECO:0000256" key="4">
    <source>
        <dbReference type="ARBA" id="ARBA00022741"/>
    </source>
</evidence>
<sequence>MNCDGDGDRHQRRGLGSGSLRLETYTGVEGGGGKKYGEQDRDMQFDAFDLQLLSQTDRAMNNGRDIMRDNRPPKQVSRLFPGPGSHITPHRAMASSSSELDVGSSPLTRFQHGRTERNMIAASGTELSSQTEESPSSHLDVEEMAAMAGQSQSLQPTTALMTPFQNIPTSIRGIVLVSLYELPDSYRSIFPFPVFNAIQSKCFRAIYHQNDNIVLASPTGSGKTVIMELAICRLLSTLKDERFKVVYQAPTKSLCSERFRDWSKKFMTLGIQCAELTGDTDQSQLRSVQSAQIIITTPEKWDSMTRKWKDHARLMQLVKLFLVDEVHILKETRGATLEAVVSRMKSIGSSVRFVALSATVPNSEDIATWLGKDATNQHMPAHREHFGEEFRPVKLQKFVYGYRSNGNDFAVDKMCNGKLPGVIGTHSCRKPIMIFCCTRNSSVATAKELARLWSMTNPPARLWKGPSKRLEVHNMDLKTTIVAGVAFHHAGLDPADRHTVENGYLQGDINIICCTSTLAVGVNLPCHLVIIKNTVGWQDGGCKEYSDLEMMQMLGRAGRPQFDDSAVAVILTRKERVNHYEKLVSGSESLESCLHLNLIDHLNAEIGLGTVTDMESAVRWLAGTFLFVRLRRNPTHYKLKEGASRDDEDEMLRQICEKDIKMLQECGLVTTEQLRSTQFGDAMARYYVRFETMKNLLSLKPKATILQILSKIAEAEEFRDLRLKSGEKSVYKEINRTNGIRFPVKVDIALPAHKTSLLIQSELGGVDFPDGDQFQKHKFPFQQDKSFVFTHVNRLIRCMIDCQISLEDSVAVRNALELARSLGAKVWDNSPWQMKQLDQIGAVAVRKFAAAGITSIEALESTEAYQIDMTLSRNPPFGSKLLARAAEFPKLRVSVKIMGKDRKLTSSVKVRFKAEVAFINEKVPTFFQRRAVYVCFLAETSDGRMIDFRRLNASKLQNSHEILLSADLQSTEEYIVCYAMCDDIAGTMRSAELNPSLLASLFPPRPEGKKTKGALEEEPRIDASELPRNGGTSNQPIEIDDLLDGMDVEDILKADQDIEEKEIDWPAVVAESSPQSKPRGKDNKPEKTAPEVVEEEPVRLENGKWACNHKCKDKKTCKHLCCRDGLDKPPKVSKKQTANGNQKKDESNQLKLSATIAKGASTTSNTKVSGREDKGDKAEKNNTQKPSVKSTLESKLTEVEPPGPIVVSSGVKRTQSSDYGDDDFDDLPSPSVLLNGDVSIETGDTNKDEKKTREDAEIDKNVFDWDDWIEIDDPVEPLTPRQNETNALQQVDLTIQSPSTIAPTEEEMVPDSRALCSFHDVEDYQPSKRTAPFVDENRHPLKRTKTKIQRESFSLSHGQGGIILVERNGANPDPGTNKPSTPSKDWEDIDPLLLDEFKDIVNFF</sequence>
<keyword evidence="9" id="KW-0067">ATP-binding</keyword>
<keyword evidence="8" id="KW-0862">Zinc</keyword>
<feature type="domain" description="Helicase ATP-binding" evidence="16">
    <location>
        <begin position="204"/>
        <end position="378"/>
    </location>
</feature>